<dbReference type="EMBL" id="BAAFJT010000012">
    <property type="protein sequence ID" value="GAB0194916.1"/>
    <property type="molecule type" value="Genomic_DNA"/>
</dbReference>
<sequence length="71" mass="7108">MLARAVARGAGRRGQVAAGGRGAALPGRARDFGNAPERGPGPGPGGQPRPADVKINLDYLGMAKHSPGILP</sequence>
<feature type="compositionally biased region" description="Low complexity" evidence="1">
    <location>
        <begin position="1"/>
        <end position="16"/>
    </location>
</feature>
<proteinExistence type="predicted"/>
<feature type="region of interest" description="Disordered" evidence="1">
    <location>
        <begin position="1"/>
        <end position="53"/>
    </location>
</feature>
<name>A0ABC9XBX1_GRUJA</name>
<reference evidence="2 3" key="1">
    <citation type="submission" date="2024-06" db="EMBL/GenBank/DDBJ databases">
        <title>The draft genome of Grus japonensis, version 3.</title>
        <authorList>
            <person name="Nabeshima K."/>
            <person name="Suzuki S."/>
            <person name="Onuma M."/>
        </authorList>
    </citation>
    <scope>NUCLEOTIDE SEQUENCE [LARGE SCALE GENOMIC DNA]</scope>
    <source>
        <strain evidence="2 3">451A</strain>
    </source>
</reference>
<organism evidence="2 3">
    <name type="scientific">Grus japonensis</name>
    <name type="common">Japanese crane</name>
    <name type="synonym">Red-crowned crane</name>
    <dbReference type="NCBI Taxonomy" id="30415"/>
    <lineage>
        <taxon>Eukaryota</taxon>
        <taxon>Metazoa</taxon>
        <taxon>Chordata</taxon>
        <taxon>Craniata</taxon>
        <taxon>Vertebrata</taxon>
        <taxon>Euteleostomi</taxon>
        <taxon>Archelosauria</taxon>
        <taxon>Archosauria</taxon>
        <taxon>Dinosauria</taxon>
        <taxon>Saurischia</taxon>
        <taxon>Theropoda</taxon>
        <taxon>Coelurosauria</taxon>
        <taxon>Aves</taxon>
        <taxon>Neognathae</taxon>
        <taxon>Neoaves</taxon>
        <taxon>Gruiformes</taxon>
        <taxon>Gruidae</taxon>
        <taxon>Grus</taxon>
    </lineage>
</organism>
<comment type="caution">
    <text evidence="2">The sequence shown here is derived from an EMBL/GenBank/DDBJ whole genome shotgun (WGS) entry which is preliminary data.</text>
</comment>
<evidence type="ECO:0000256" key="1">
    <source>
        <dbReference type="SAM" id="MobiDB-lite"/>
    </source>
</evidence>
<accession>A0ABC9XBX1</accession>
<evidence type="ECO:0000313" key="3">
    <source>
        <dbReference type="Proteomes" id="UP001623348"/>
    </source>
</evidence>
<keyword evidence="3" id="KW-1185">Reference proteome</keyword>
<evidence type="ECO:0000313" key="2">
    <source>
        <dbReference type="EMBL" id="GAB0194916.1"/>
    </source>
</evidence>
<dbReference type="Proteomes" id="UP001623348">
    <property type="component" value="Unassembled WGS sequence"/>
</dbReference>
<protein>
    <submittedName>
        <fullName evidence="2">Kelch-like protein 13</fullName>
    </submittedName>
</protein>
<gene>
    <name evidence="2" type="ORF">GRJ2_001956900</name>
</gene>
<dbReference type="AlphaFoldDB" id="A0ABC9XBX1"/>